<name>A0A1I4ZZJ7_9FLAO</name>
<dbReference type="EMBL" id="FOVL01000008">
    <property type="protein sequence ID" value="SFN55576.1"/>
    <property type="molecule type" value="Genomic_DNA"/>
</dbReference>
<dbReference type="InterPro" id="IPR046724">
    <property type="entry name" value="DUF6616"/>
</dbReference>
<accession>A0A1I4ZZJ7</accession>
<gene>
    <name evidence="1" type="ORF">SAMN05660413_01587</name>
</gene>
<evidence type="ECO:0000313" key="2">
    <source>
        <dbReference type="Proteomes" id="UP000199153"/>
    </source>
</evidence>
<dbReference type="AlphaFoldDB" id="A0A1I4ZZJ7"/>
<dbReference type="Proteomes" id="UP000199153">
    <property type="component" value="Unassembled WGS sequence"/>
</dbReference>
<keyword evidence="2" id="KW-1185">Reference proteome</keyword>
<dbReference type="STRING" id="287099.SAMN05660413_01587"/>
<dbReference type="OrthoDB" id="670883at2"/>
<dbReference type="Pfam" id="PF20321">
    <property type="entry name" value="DUF6616"/>
    <property type="match status" value="1"/>
</dbReference>
<evidence type="ECO:0000313" key="1">
    <source>
        <dbReference type="EMBL" id="SFN55576.1"/>
    </source>
</evidence>
<evidence type="ECO:0008006" key="3">
    <source>
        <dbReference type="Google" id="ProtNLM"/>
    </source>
</evidence>
<organism evidence="1 2">
    <name type="scientific">Salegentibacter flavus</name>
    <dbReference type="NCBI Taxonomy" id="287099"/>
    <lineage>
        <taxon>Bacteria</taxon>
        <taxon>Pseudomonadati</taxon>
        <taxon>Bacteroidota</taxon>
        <taxon>Flavobacteriia</taxon>
        <taxon>Flavobacteriales</taxon>
        <taxon>Flavobacteriaceae</taxon>
        <taxon>Salegentibacter</taxon>
    </lineage>
</organism>
<proteinExistence type="predicted"/>
<protein>
    <recommendedName>
        <fullName evidence="3">NIPSNAP protein</fullName>
    </recommendedName>
</protein>
<dbReference type="RefSeq" id="WP_093408296.1">
    <property type="nucleotide sequence ID" value="NZ_FOVL01000008.1"/>
</dbReference>
<reference evidence="1 2" key="1">
    <citation type="submission" date="2016-10" db="EMBL/GenBank/DDBJ databases">
        <authorList>
            <person name="de Groot N.N."/>
        </authorList>
    </citation>
    <scope>NUCLEOTIDE SEQUENCE [LARGE SCALE GENOMIC DNA]</scope>
    <source>
        <strain evidence="1 2">DSM 17794</strain>
    </source>
</reference>
<sequence>MYLYVEMWNVTRKWLDLSTEERRKVFTKMEDRISEMKSRGVKNLGWARNDEHTPYRSDYRYMTVWEMPSKEEVKMLEENLKDAGWYNYFSQANARGEVLSRDEAMEFLINIKETSTSFLDS</sequence>